<accession>A0A1M6GJK9</accession>
<dbReference type="GO" id="GO:0016740">
    <property type="term" value="F:transferase activity"/>
    <property type="evidence" value="ECO:0007669"/>
    <property type="project" value="UniProtKB-KW"/>
</dbReference>
<keyword evidence="5" id="KW-0808">Transferase</keyword>
<dbReference type="Gene3D" id="3.10.490.10">
    <property type="entry name" value="Gamma-glutamyl cyclotransferase-like"/>
    <property type="match status" value="1"/>
</dbReference>
<evidence type="ECO:0000313" key="6">
    <source>
        <dbReference type="Proteomes" id="UP000322917"/>
    </source>
</evidence>
<feature type="binding site" evidence="3">
    <location>
        <position position="118"/>
    </location>
    <ligand>
        <name>substrate</name>
    </ligand>
</feature>
<dbReference type="OrthoDB" id="158990at2"/>
<dbReference type="InterPro" id="IPR013024">
    <property type="entry name" value="GGCT-like"/>
</dbReference>
<dbReference type="Pfam" id="PF06094">
    <property type="entry name" value="GGACT"/>
    <property type="match status" value="1"/>
</dbReference>
<dbReference type="InterPro" id="IPR036568">
    <property type="entry name" value="GGCT-like_sf"/>
</dbReference>
<dbReference type="RefSeq" id="WP_149734506.1">
    <property type="nucleotide sequence ID" value="NZ_FQZD01000012.1"/>
</dbReference>
<evidence type="ECO:0000256" key="3">
    <source>
        <dbReference type="PIRSR" id="PIRSR617939-2"/>
    </source>
</evidence>
<evidence type="ECO:0000256" key="2">
    <source>
        <dbReference type="PIRSR" id="PIRSR617939-1"/>
    </source>
</evidence>
<dbReference type="AlphaFoldDB" id="A0A1M6GJK9"/>
<dbReference type="EMBL" id="FQZD01000012">
    <property type="protein sequence ID" value="SHJ10165.1"/>
    <property type="molecule type" value="Genomic_DNA"/>
</dbReference>
<feature type="binding site" evidence="3">
    <location>
        <begin position="6"/>
        <end position="11"/>
    </location>
    <ligand>
        <name>substrate</name>
    </ligand>
</feature>
<protein>
    <submittedName>
        <fullName evidence="5">Gamma-glutamyl cyclotransferase, AIG2-like</fullName>
    </submittedName>
</protein>
<sequence length="152" mass="17485">MKTKLYIAYGSNMDIRQMAFRCPTAKLICTSEVDGYRLLFRGSQTGAYATIEKANGYKVPVIVWEIGETDEMNLDRYEGFPAFYYKKDLTVSVNGKLEKAMAYIMDERRSLGEPSYRYYKVIEDAYSEFHLDINILEKALEDTIAEGDGDVY</sequence>
<feature type="active site" description="Proton acceptor" evidence="2">
    <location>
        <position position="78"/>
    </location>
</feature>
<reference evidence="5 6" key="1">
    <citation type="submission" date="2016-11" db="EMBL/GenBank/DDBJ databases">
        <authorList>
            <person name="Varghese N."/>
            <person name="Submissions S."/>
        </authorList>
    </citation>
    <scope>NUCLEOTIDE SEQUENCE [LARGE SCALE GENOMIC DNA]</scope>
    <source>
        <strain evidence="5 6">DSM 15287</strain>
    </source>
</reference>
<dbReference type="PANTHER" id="PTHR12935">
    <property type="entry name" value="GAMMA-GLUTAMYLCYCLOTRANSFERASE"/>
    <property type="match status" value="1"/>
</dbReference>
<dbReference type="GO" id="GO:0003839">
    <property type="term" value="F:gamma-glutamylcyclotransferase activity"/>
    <property type="evidence" value="ECO:0007669"/>
    <property type="project" value="InterPro"/>
</dbReference>
<evidence type="ECO:0000256" key="1">
    <source>
        <dbReference type="ARBA" id="ARBA00023239"/>
    </source>
</evidence>
<dbReference type="InterPro" id="IPR009288">
    <property type="entry name" value="AIG2-like_dom"/>
</dbReference>
<gene>
    <name evidence="5" type="ORF">SAMN02745170_01728</name>
</gene>
<dbReference type="PANTHER" id="PTHR12935:SF0">
    <property type="entry name" value="GAMMA-GLUTAMYLCYCLOTRANSFERASE"/>
    <property type="match status" value="1"/>
</dbReference>
<dbReference type="Proteomes" id="UP000322917">
    <property type="component" value="Unassembled WGS sequence"/>
</dbReference>
<evidence type="ECO:0000259" key="4">
    <source>
        <dbReference type="Pfam" id="PF06094"/>
    </source>
</evidence>
<feature type="domain" description="Gamma-glutamylcyclotransferase AIG2-like" evidence="4">
    <location>
        <begin position="7"/>
        <end position="112"/>
    </location>
</feature>
<name>A0A1M6GJK9_9FIRM</name>
<proteinExistence type="predicted"/>
<dbReference type="CDD" id="cd06661">
    <property type="entry name" value="GGCT_like"/>
    <property type="match status" value="1"/>
</dbReference>
<dbReference type="InterPro" id="IPR017939">
    <property type="entry name" value="G-Glutamylcylcotransferase"/>
</dbReference>
<keyword evidence="6" id="KW-1185">Reference proteome</keyword>
<dbReference type="SUPFAM" id="SSF110857">
    <property type="entry name" value="Gamma-glutamyl cyclotransferase-like"/>
    <property type="match status" value="1"/>
</dbReference>
<organism evidence="5 6">
    <name type="scientific">Propionispora hippei DSM 15287</name>
    <dbReference type="NCBI Taxonomy" id="1123003"/>
    <lineage>
        <taxon>Bacteria</taxon>
        <taxon>Bacillati</taxon>
        <taxon>Bacillota</taxon>
        <taxon>Negativicutes</taxon>
        <taxon>Selenomonadales</taxon>
        <taxon>Sporomusaceae</taxon>
        <taxon>Propionispora</taxon>
    </lineage>
</organism>
<evidence type="ECO:0000313" key="5">
    <source>
        <dbReference type="EMBL" id="SHJ10165.1"/>
    </source>
</evidence>
<keyword evidence="1" id="KW-0456">Lyase</keyword>